<dbReference type="Gene3D" id="3.30.700.20">
    <property type="entry name" value="Hypothetical protein ph0010, domain 1"/>
    <property type="match status" value="1"/>
</dbReference>
<dbReference type="NCBIfam" id="TIGR04336">
    <property type="entry name" value="AmmeMemoSam_B"/>
    <property type="match status" value="1"/>
</dbReference>
<evidence type="ECO:0000259" key="2">
    <source>
        <dbReference type="Pfam" id="PF01871"/>
    </source>
</evidence>
<organism evidence="3">
    <name type="scientific">Hyperionvirus sp</name>
    <dbReference type="NCBI Taxonomy" id="2487770"/>
    <lineage>
        <taxon>Viruses</taxon>
        <taxon>Varidnaviria</taxon>
        <taxon>Bamfordvirae</taxon>
        <taxon>Nucleocytoviricota</taxon>
        <taxon>Megaviricetes</taxon>
        <taxon>Imitervirales</taxon>
        <taxon>Mimiviridae</taxon>
        <taxon>Klosneuvirinae</taxon>
    </lineage>
</organism>
<reference evidence="3" key="1">
    <citation type="submission" date="2018-10" db="EMBL/GenBank/DDBJ databases">
        <title>Hidden diversity of soil giant viruses.</title>
        <authorList>
            <person name="Schulz F."/>
            <person name="Alteio L."/>
            <person name="Goudeau D."/>
            <person name="Ryan E.M."/>
            <person name="Malmstrom R.R."/>
            <person name="Blanchard J."/>
            <person name="Woyke T."/>
        </authorList>
    </citation>
    <scope>NUCLEOTIDE SEQUENCE</scope>
    <source>
        <strain evidence="3">HYV1</strain>
    </source>
</reference>
<name>A0A3G5A5F2_9VIRU</name>
<dbReference type="InterPro" id="IPR036071">
    <property type="entry name" value="AMMECR1_dom_sf"/>
</dbReference>
<feature type="domain" description="AMMECR1" evidence="2">
    <location>
        <begin position="349"/>
        <end position="510"/>
    </location>
</feature>
<dbReference type="Gene3D" id="3.30.1490.150">
    <property type="entry name" value="Hypothetical protein ph0010, domain 2"/>
    <property type="match status" value="1"/>
</dbReference>
<dbReference type="InterPro" id="IPR027485">
    <property type="entry name" value="AMMECR1_N"/>
</dbReference>
<comment type="similarity">
    <text evidence="1">Belongs to the MEMO1 family.</text>
</comment>
<dbReference type="SUPFAM" id="SSF143447">
    <property type="entry name" value="AMMECR1-like"/>
    <property type="match status" value="1"/>
</dbReference>
<accession>A0A3G5A5F2</accession>
<evidence type="ECO:0000313" key="3">
    <source>
        <dbReference type="EMBL" id="AYV82480.1"/>
    </source>
</evidence>
<evidence type="ECO:0000256" key="1">
    <source>
        <dbReference type="ARBA" id="ARBA00006315"/>
    </source>
</evidence>
<dbReference type="InterPro" id="IPR002737">
    <property type="entry name" value="MEMO1_fam"/>
</dbReference>
<sequence length="525" mass="61028">MNSDNYGSNTILDDIYYPQNDGSWHEKDFMTQIKNIKNDFTTEDKKPFIYKSFAIVVPHAGYSWCGETLVKTYASVDWTLISEVIMLCTFHANKNLIIIPSFKHIKYDNDNIIAISDKINTLKNNPLFHVDDNYFINEHSFRNQLPMLLFFKKGVKIIPLLIGNSNMQQVGSAIIQLFEPHKTLFIVNTDLTHYGENYSNRFDINILGSKECAFNEAACVRKKDAEFIKSIMILNETDMRRYSNAVCGRNAISLWIHIVVSLPEIKNDPKIISYSSSLKPLDTSFVTYVGINYPIFSIPNLESLVRLPRIIMNIVRYIHIDNPNIDLTDVDTLFKLVKSIIKTNYTNNISKGIFVTIEQLYENKYQLAGCIGIFYKDAKNYNLIDNIIKYTLFSAFRDHRFVSPFLTSEGLAKILTPQYRFKLNFLEDDFFVPYEKFWDVYVPCLHGITLEEGHLKATFLASVMEENKWVNCMHVEDKNKSENKIFYHLLRKMGSNKSKYDPNTMRISLYPNYEFTDDLSVQAQR</sequence>
<dbReference type="Pfam" id="PF01875">
    <property type="entry name" value="Memo"/>
    <property type="match status" value="1"/>
</dbReference>
<dbReference type="PANTHER" id="PTHR11060">
    <property type="entry name" value="PROTEIN MEMO1"/>
    <property type="match status" value="1"/>
</dbReference>
<dbReference type="InterPro" id="IPR002733">
    <property type="entry name" value="AMMECR1_domain"/>
</dbReference>
<proteinExistence type="inferred from homology"/>
<dbReference type="CDD" id="cd07361">
    <property type="entry name" value="MEMO_like"/>
    <property type="match status" value="1"/>
</dbReference>
<dbReference type="PANTHER" id="PTHR11060:SF0">
    <property type="entry name" value="PROTEIN MEMO1"/>
    <property type="match status" value="1"/>
</dbReference>
<dbReference type="EMBL" id="MK072383">
    <property type="protein sequence ID" value="AYV82480.1"/>
    <property type="molecule type" value="Genomic_DNA"/>
</dbReference>
<protein>
    <recommendedName>
        <fullName evidence="2">AMMECR1 domain-containing protein</fullName>
    </recommendedName>
</protein>
<dbReference type="Gene3D" id="3.40.830.10">
    <property type="entry name" value="LigB-like"/>
    <property type="match status" value="1"/>
</dbReference>
<gene>
    <name evidence="3" type="ORF">Hyperionvirus1_59</name>
</gene>
<dbReference type="Pfam" id="PF01871">
    <property type="entry name" value="AMMECR1"/>
    <property type="match status" value="1"/>
</dbReference>